<sequence length="125" mass="14753">MKDLPQYWFIELTLFWEGGINTKPLMRQFGVTRQTASQWLKHYEKDSANKLDYCSSTKSYHCESLLPRYINQSIDEYLDWCETGQFPRRHTISVLPIDRLRQVQCFVDPAIVRPLIKAMRHSGGL</sequence>
<comment type="caution">
    <text evidence="2">The sequence shown here is derived from an EMBL/GenBank/DDBJ whole genome shotgun (WGS) entry which is preliminary data.</text>
</comment>
<dbReference type="Proteomes" id="UP000315901">
    <property type="component" value="Unassembled WGS sequence"/>
</dbReference>
<evidence type="ECO:0000259" key="1">
    <source>
        <dbReference type="Pfam" id="PF26109"/>
    </source>
</evidence>
<dbReference type="InterPro" id="IPR059019">
    <property type="entry name" value="WHD_CapW"/>
</dbReference>
<proteinExistence type="predicted"/>
<dbReference type="EMBL" id="VFRR01000055">
    <property type="protein sequence ID" value="TPE46626.1"/>
    <property type="molecule type" value="Genomic_DNA"/>
</dbReference>
<gene>
    <name evidence="2" type="ORF">FJM67_15820</name>
</gene>
<protein>
    <recommendedName>
        <fullName evidence="1">DNA-binding transcriptional repressor CapW winged helix-turn-helix domain-containing protein</fullName>
    </recommendedName>
</protein>
<evidence type="ECO:0000313" key="2">
    <source>
        <dbReference type="EMBL" id="TPE46626.1"/>
    </source>
</evidence>
<organism evidence="2 3">
    <name type="scientific">Maribrevibacterium harenarium</name>
    <dbReference type="NCBI Taxonomy" id="2589817"/>
    <lineage>
        <taxon>Bacteria</taxon>
        <taxon>Pseudomonadati</taxon>
        <taxon>Pseudomonadota</taxon>
        <taxon>Gammaproteobacteria</taxon>
        <taxon>Oceanospirillales</taxon>
        <taxon>Oceanospirillaceae</taxon>
        <taxon>Maribrevibacterium</taxon>
    </lineage>
</organism>
<dbReference type="AlphaFoldDB" id="A0A501WLR8"/>
<accession>A0A501WLR8</accession>
<keyword evidence="3" id="KW-1185">Reference proteome</keyword>
<dbReference type="Pfam" id="PF26109">
    <property type="entry name" value="WHD_BrxR"/>
    <property type="match status" value="1"/>
</dbReference>
<name>A0A501WLR8_9GAMM</name>
<reference evidence="2 3" key="1">
    <citation type="submission" date="2019-06" db="EMBL/GenBank/DDBJ databases">
        <title>A novel bacterium of genus Marinomonas, isolated from coastal sand.</title>
        <authorList>
            <person name="Huang H."/>
            <person name="Mo K."/>
            <person name="Hu Y."/>
        </authorList>
    </citation>
    <scope>NUCLEOTIDE SEQUENCE [LARGE SCALE GENOMIC DNA]</scope>
    <source>
        <strain evidence="2 3">HB171799</strain>
    </source>
</reference>
<feature type="domain" description="DNA-binding transcriptional repressor CapW winged helix-turn-helix" evidence="1">
    <location>
        <begin position="6"/>
        <end position="81"/>
    </location>
</feature>
<evidence type="ECO:0000313" key="3">
    <source>
        <dbReference type="Proteomes" id="UP000315901"/>
    </source>
</evidence>
<dbReference type="OrthoDB" id="6400324at2"/>
<dbReference type="RefSeq" id="WP_140591366.1">
    <property type="nucleotide sequence ID" value="NZ_VFRR01000055.1"/>
</dbReference>